<gene>
    <name evidence="5" type="ORF">DFL_001525</name>
</gene>
<evidence type="ECO:0008006" key="7">
    <source>
        <dbReference type="Google" id="ProtNLM"/>
    </source>
</evidence>
<dbReference type="GO" id="GO:0032259">
    <property type="term" value="P:methylation"/>
    <property type="evidence" value="ECO:0007669"/>
    <property type="project" value="UniProtKB-KW"/>
</dbReference>
<dbReference type="STRING" id="97331.A0A437A7U7"/>
<dbReference type="Pfam" id="PF01596">
    <property type="entry name" value="Methyltransf_3"/>
    <property type="match status" value="1"/>
</dbReference>
<sequence>MLEGGAIPISEAADIRWLKACIGPNLHLQPSLALSHNPPHCIDRLKQENQQSNSKLSKMKEEGPVIFPNEVVSFAVYRYCREHSVPLPEHLHKLAEFTEENLPEVSEMMVSRLQAQYLIWTARSIGAKKILEIGCFCGFSALSFAEALKDVEGAKIITTDINPKTCEIARNAFRDASVDNIVTLIEAPALETLFNLQNEGPFDLVFIDANKEGYPDYFKALLDLNLIRKDGILVADNVLKRGLVADDSDNNPSSGDKDEVWRASKLREFNYLAATDPRVETLILPVFDGLTLSRVL</sequence>
<reference evidence="5 6" key="1">
    <citation type="submission" date="2019-01" db="EMBL/GenBank/DDBJ databases">
        <title>Intercellular communication is required for trap formation in the nematode-trapping fungus Duddingtonia flagrans.</title>
        <authorList>
            <person name="Youssar L."/>
            <person name="Wernet V."/>
            <person name="Hensel N."/>
            <person name="Hildebrandt H.-G."/>
            <person name="Fischer R."/>
        </authorList>
    </citation>
    <scope>NUCLEOTIDE SEQUENCE [LARGE SCALE GENOMIC DNA]</scope>
    <source>
        <strain evidence="5 6">CBS H-5679</strain>
    </source>
</reference>
<protein>
    <recommendedName>
        <fullName evidence="7">O-methyltransferase domain-containing protein</fullName>
    </recommendedName>
</protein>
<accession>A0A437A7U7</accession>
<dbReference type="InterPro" id="IPR029063">
    <property type="entry name" value="SAM-dependent_MTases_sf"/>
</dbReference>
<keyword evidence="1" id="KW-0489">Methyltransferase</keyword>
<evidence type="ECO:0000313" key="5">
    <source>
        <dbReference type="EMBL" id="RVD87283.1"/>
    </source>
</evidence>
<dbReference type="GO" id="GO:0008757">
    <property type="term" value="F:S-adenosylmethionine-dependent methyltransferase activity"/>
    <property type="evidence" value="ECO:0007669"/>
    <property type="project" value="TreeGrafter"/>
</dbReference>
<dbReference type="Proteomes" id="UP000283090">
    <property type="component" value="Unassembled WGS sequence"/>
</dbReference>
<dbReference type="VEuPathDB" id="FungiDB:DFL_001525"/>
<dbReference type="PROSITE" id="PS51682">
    <property type="entry name" value="SAM_OMT_I"/>
    <property type="match status" value="1"/>
</dbReference>
<dbReference type="RefSeq" id="XP_067492827.1">
    <property type="nucleotide sequence ID" value="XM_067630156.1"/>
</dbReference>
<dbReference type="PANTHER" id="PTHR10509">
    <property type="entry name" value="O-METHYLTRANSFERASE-RELATED"/>
    <property type="match status" value="1"/>
</dbReference>
<evidence type="ECO:0000256" key="1">
    <source>
        <dbReference type="ARBA" id="ARBA00022603"/>
    </source>
</evidence>
<keyword evidence="3" id="KW-0949">S-adenosyl-L-methionine</keyword>
<dbReference type="GO" id="GO:0008171">
    <property type="term" value="F:O-methyltransferase activity"/>
    <property type="evidence" value="ECO:0007669"/>
    <property type="project" value="InterPro"/>
</dbReference>
<comment type="caution">
    <text evidence="5">The sequence shown here is derived from an EMBL/GenBank/DDBJ whole genome shotgun (WGS) entry which is preliminary data.</text>
</comment>
<name>A0A437A7U7_ARTFL</name>
<dbReference type="AlphaFoldDB" id="A0A437A7U7"/>
<comment type="similarity">
    <text evidence="4">Belongs to the class I-like SAM-binding methyltransferase superfamily. Cation-dependent O-methyltransferase family.</text>
</comment>
<dbReference type="EMBL" id="SAEB01000003">
    <property type="protein sequence ID" value="RVD87283.1"/>
    <property type="molecule type" value="Genomic_DNA"/>
</dbReference>
<dbReference type="Gene3D" id="3.40.50.150">
    <property type="entry name" value="Vaccinia Virus protein VP39"/>
    <property type="match status" value="1"/>
</dbReference>
<organism evidence="5 6">
    <name type="scientific">Arthrobotrys flagrans</name>
    <name type="common">Nematode-trapping fungus</name>
    <name type="synonym">Trichothecium flagrans</name>
    <dbReference type="NCBI Taxonomy" id="97331"/>
    <lineage>
        <taxon>Eukaryota</taxon>
        <taxon>Fungi</taxon>
        <taxon>Dikarya</taxon>
        <taxon>Ascomycota</taxon>
        <taxon>Pezizomycotina</taxon>
        <taxon>Orbiliomycetes</taxon>
        <taxon>Orbiliales</taxon>
        <taxon>Orbiliaceae</taxon>
        <taxon>Arthrobotrys</taxon>
    </lineage>
</organism>
<evidence type="ECO:0000313" key="6">
    <source>
        <dbReference type="Proteomes" id="UP000283090"/>
    </source>
</evidence>
<dbReference type="GeneID" id="93583836"/>
<dbReference type="SUPFAM" id="SSF53335">
    <property type="entry name" value="S-adenosyl-L-methionine-dependent methyltransferases"/>
    <property type="match status" value="1"/>
</dbReference>
<dbReference type="OrthoDB" id="10251242at2759"/>
<dbReference type="CDD" id="cd02440">
    <property type="entry name" value="AdoMet_MTases"/>
    <property type="match status" value="1"/>
</dbReference>
<dbReference type="InterPro" id="IPR050362">
    <property type="entry name" value="Cation-dep_OMT"/>
</dbReference>
<dbReference type="InterPro" id="IPR002935">
    <property type="entry name" value="SAM_O-MeTrfase"/>
</dbReference>
<proteinExistence type="inferred from homology"/>
<evidence type="ECO:0000256" key="2">
    <source>
        <dbReference type="ARBA" id="ARBA00022679"/>
    </source>
</evidence>
<evidence type="ECO:0000256" key="4">
    <source>
        <dbReference type="ARBA" id="ARBA00023453"/>
    </source>
</evidence>
<keyword evidence="2" id="KW-0808">Transferase</keyword>
<keyword evidence="6" id="KW-1185">Reference proteome</keyword>
<evidence type="ECO:0000256" key="3">
    <source>
        <dbReference type="ARBA" id="ARBA00022691"/>
    </source>
</evidence>
<dbReference type="PANTHER" id="PTHR10509:SF14">
    <property type="entry name" value="CAFFEOYL-COA O-METHYLTRANSFERASE 3-RELATED"/>
    <property type="match status" value="1"/>
</dbReference>